<evidence type="ECO:0000259" key="4">
    <source>
        <dbReference type="Pfam" id="PF00171"/>
    </source>
</evidence>
<feature type="domain" description="Aldehyde dehydrogenase" evidence="4">
    <location>
        <begin position="96"/>
        <end position="524"/>
    </location>
</feature>
<dbReference type="Pfam" id="PF00171">
    <property type="entry name" value="Aldedh"/>
    <property type="match status" value="1"/>
</dbReference>
<proteinExistence type="inferred from homology"/>
<comment type="caution">
    <text evidence="5">The sequence shown here is derived from an EMBL/GenBank/DDBJ whole genome shotgun (WGS) entry which is preliminary data.</text>
</comment>
<organism evidence="5 6">
    <name type="scientific">Pleurodeles waltl</name>
    <name type="common">Iberian ribbed newt</name>
    <dbReference type="NCBI Taxonomy" id="8319"/>
    <lineage>
        <taxon>Eukaryota</taxon>
        <taxon>Metazoa</taxon>
        <taxon>Chordata</taxon>
        <taxon>Craniata</taxon>
        <taxon>Vertebrata</taxon>
        <taxon>Euteleostomi</taxon>
        <taxon>Amphibia</taxon>
        <taxon>Batrachia</taxon>
        <taxon>Caudata</taxon>
        <taxon>Salamandroidea</taxon>
        <taxon>Salamandridae</taxon>
        <taxon>Pleurodelinae</taxon>
        <taxon>Pleurodeles</taxon>
    </lineage>
</organism>
<evidence type="ECO:0000256" key="2">
    <source>
        <dbReference type="ARBA" id="ARBA00023002"/>
    </source>
</evidence>
<name>A0AAV7LMX7_PLEWA</name>
<evidence type="ECO:0000313" key="5">
    <source>
        <dbReference type="EMBL" id="KAJ1092907.1"/>
    </source>
</evidence>
<protein>
    <recommendedName>
        <fullName evidence="4">Aldehyde dehydrogenase domain-containing protein</fullName>
    </recommendedName>
</protein>
<dbReference type="SUPFAM" id="SSF53720">
    <property type="entry name" value="ALDH-like"/>
    <property type="match status" value="1"/>
</dbReference>
<dbReference type="GO" id="GO:0004029">
    <property type="term" value="F:aldehyde dehydrogenase (NAD+) activity"/>
    <property type="evidence" value="ECO:0007669"/>
    <property type="project" value="TreeGrafter"/>
</dbReference>
<evidence type="ECO:0000256" key="3">
    <source>
        <dbReference type="ARBA" id="ARBA00023027"/>
    </source>
</evidence>
<comment type="similarity">
    <text evidence="1">Belongs to the aldehyde dehydrogenase family.</text>
</comment>
<dbReference type="Proteomes" id="UP001066276">
    <property type="component" value="Chromosome 11"/>
</dbReference>
<dbReference type="GO" id="GO:0005737">
    <property type="term" value="C:cytoplasm"/>
    <property type="evidence" value="ECO:0007669"/>
    <property type="project" value="TreeGrafter"/>
</dbReference>
<accession>A0AAV7LMX7</accession>
<dbReference type="FunFam" id="3.40.309.10:FF:000003">
    <property type="entry name" value="Aldehyde dehydrogenase"/>
    <property type="match status" value="1"/>
</dbReference>
<keyword evidence="2" id="KW-0560">Oxidoreductase</keyword>
<dbReference type="InterPro" id="IPR016161">
    <property type="entry name" value="Ald_DH/histidinol_DH"/>
</dbReference>
<evidence type="ECO:0000313" key="6">
    <source>
        <dbReference type="Proteomes" id="UP001066276"/>
    </source>
</evidence>
<dbReference type="GO" id="GO:0004028">
    <property type="term" value="F:3-chloroallyl aldehyde dehydrogenase activity"/>
    <property type="evidence" value="ECO:0007669"/>
    <property type="project" value="TreeGrafter"/>
</dbReference>
<dbReference type="FunFam" id="3.40.605.10:FF:000004">
    <property type="entry name" value="Aldehyde dehydrogenase"/>
    <property type="match status" value="1"/>
</dbReference>
<dbReference type="Gene3D" id="3.40.605.10">
    <property type="entry name" value="Aldehyde Dehydrogenase, Chain A, domain 1"/>
    <property type="match status" value="1"/>
</dbReference>
<dbReference type="Gene3D" id="3.40.309.10">
    <property type="entry name" value="Aldehyde Dehydrogenase, Chain A, domain 2"/>
    <property type="match status" value="1"/>
</dbReference>
<dbReference type="PANTHER" id="PTHR43570">
    <property type="entry name" value="ALDEHYDE DEHYDROGENASE"/>
    <property type="match status" value="1"/>
</dbReference>
<dbReference type="AlphaFoldDB" id="A0AAV7LMX7"/>
<evidence type="ECO:0000256" key="1">
    <source>
        <dbReference type="ARBA" id="ARBA00009986"/>
    </source>
</evidence>
<dbReference type="EMBL" id="JANPWB010000015">
    <property type="protein sequence ID" value="KAJ1092907.1"/>
    <property type="molecule type" value="Genomic_DNA"/>
</dbReference>
<dbReference type="InterPro" id="IPR016162">
    <property type="entry name" value="Ald_DH_N"/>
</dbReference>
<keyword evidence="6" id="KW-1185">Reference proteome</keyword>
<keyword evidence="3" id="KW-0520">NAD</keyword>
<dbReference type="PANTHER" id="PTHR43570:SF7">
    <property type="entry name" value="ALDEHYDE DEHYDROGENASE"/>
    <property type="match status" value="1"/>
</dbReference>
<reference evidence="5" key="1">
    <citation type="journal article" date="2022" name="bioRxiv">
        <title>Sequencing and chromosome-scale assembly of the giantPleurodeles waltlgenome.</title>
        <authorList>
            <person name="Brown T."/>
            <person name="Elewa A."/>
            <person name="Iarovenko S."/>
            <person name="Subramanian E."/>
            <person name="Araus A.J."/>
            <person name="Petzold A."/>
            <person name="Susuki M."/>
            <person name="Suzuki K.-i.T."/>
            <person name="Hayashi T."/>
            <person name="Toyoda A."/>
            <person name="Oliveira C."/>
            <person name="Osipova E."/>
            <person name="Leigh N.D."/>
            <person name="Simon A."/>
            <person name="Yun M.H."/>
        </authorList>
    </citation>
    <scope>NUCLEOTIDE SEQUENCE</scope>
    <source>
        <strain evidence="5">20211129_DDA</strain>
        <tissue evidence="5">Liver</tissue>
    </source>
</reference>
<gene>
    <name evidence="5" type="ORF">NDU88_006017</name>
</gene>
<sequence>MKRADPGHRVAPKLEQHVSLRCRRLRCAFVDAEMWFALALGLVEQDTQLPSGVKRPRVSVAARPLLEAPGEAMESASPSPSRWFRALRRTVVESRKPSTSSICEEVLRKSRNALSSGKTRTLEFRIAQLEAIFQMLENNANQFVEALHKDLRRPRFETLLSEITTVKNEARYAINNLEKWMQPEYMQKSMTSLLDIGFVQSEPVGVVLIISSWTFPIQQSLVPLIGAIAAGNCVILKPSDASSNAAELMNTLLPKCLDNECYHVICCGQADMMELLEHRFDHIFFTGDRTTGKMVAQAAAKHLTPVSLHLGGKNPCYVDKDCDIAMAAKKIAWSRFVNAGQCPLAPEYVLCHANVQDKFVEALRSCVEEFYGKNPQESPHFGRMVNVEHYKHVKELLSSGKVAFGGQTEERDKYIAPTVLMGVQESDPIMQRDTLGPILPVLRVENLEEAIEFINRKDRPLATYVYSNNSQVISEIMSKTSSGSFCSSDSLIQSMCISLPRNGIGNSGVGAYGGKYSFDTFSHKRSFLLRNTAIECVTYLRYPPYLDKNLNLMLWASSLSRKKEGWCQII</sequence>
<dbReference type="InterPro" id="IPR012394">
    <property type="entry name" value="Aldehyde_DH_NAD(P)"/>
</dbReference>
<dbReference type="InterPro" id="IPR016163">
    <property type="entry name" value="Ald_DH_C"/>
</dbReference>
<dbReference type="InterPro" id="IPR015590">
    <property type="entry name" value="Aldehyde_DH_dom"/>
</dbReference>
<dbReference type="GO" id="GO:0006081">
    <property type="term" value="P:aldehyde metabolic process"/>
    <property type="evidence" value="ECO:0007669"/>
    <property type="project" value="InterPro"/>
</dbReference>